<feature type="domain" description="C2H2-type" evidence="7">
    <location>
        <begin position="261"/>
        <end position="288"/>
    </location>
</feature>
<evidence type="ECO:0000313" key="9">
    <source>
        <dbReference type="Proteomes" id="UP001301958"/>
    </source>
</evidence>
<feature type="region of interest" description="Disordered" evidence="6">
    <location>
        <begin position="184"/>
        <end position="227"/>
    </location>
</feature>
<name>A0AAN7H189_9PEZI</name>
<dbReference type="GO" id="GO:0008270">
    <property type="term" value="F:zinc ion binding"/>
    <property type="evidence" value="ECO:0007669"/>
    <property type="project" value="UniProtKB-KW"/>
</dbReference>
<dbReference type="PROSITE" id="PS50157">
    <property type="entry name" value="ZINC_FINGER_C2H2_2"/>
    <property type="match status" value="4"/>
</dbReference>
<reference evidence="8" key="1">
    <citation type="journal article" date="2023" name="Mol. Phylogenet. Evol.">
        <title>Genome-scale phylogeny and comparative genomics of the fungal order Sordariales.</title>
        <authorList>
            <person name="Hensen N."/>
            <person name="Bonometti L."/>
            <person name="Westerberg I."/>
            <person name="Brannstrom I.O."/>
            <person name="Guillou S."/>
            <person name="Cros-Aarteil S."/>
            <person name="Calhoun S."/>
            <person name="Haridas S."/>
            <person name="Kuo A."/>
            <person name="Mondo S."/>
            <person name="Pangilinan J."/>
            <person name="Riley R."/>
            <person name="LaButti K."/>
            <person name="Andreopoulos B."/>
            <person name="Lipzen A."/>
            <person name="Chen C."/>
            <person name="Yan M."/>
            <person name="Daum C."/>
            <person name="Ng V."/>
            <person name="Clum A."/>
            <person name="Steindorff A."/>
            <person name="Ohm R.A."/>
            <person name="Martin F."/>
            <person name="Silar P."/>
            <person name="Natvig D.O."/>
            <person name="Lalanne C."/>
            <person name="Gautier V."/>
            <person name="Ament-Velasquez S.L."/>
            <person name="Kruys A."/>
            <person name="Hutchinson M.I."/>
            <person name="Powell A.J."/>
            <person name="Barry K."/>
            <person name="Miller A.N."/>
            <person name="Grigoriev I.V."/>
            <person name="Debuchy R."/>
            <person name="Gladieux P."/>
            <person name="Hiltunen Thoren M."/>
            <person name="Johannesson H."/>
        </authorList>
    </citation>
    <scope>NUCLEOTIDE SEQUENCE</scope>
    <source>
        <strain evidence="8">CBS 990.96</strain>
    </source>
</reference>
<dbReference type="SMART" id="SM00355">
    <property type="entry name" value="ZnF_C2H2"/>
    <property type="match status" value="4"/>
</dbReference>
<feature type="compositionally biased region" description="Polar residues" evidence="6">
    <location>
        <begin position="121"/>
        <end position="130"/>
    </location>
</feature>
<sequence length="503" mass="55805">MALTEQLPPPSAWIRSNADDYLMDTGMISSMPTTTAIPRPGISSQYFPSIPFSLAPITTAVPTPQYQPAVSYATGYPSYSPSPVLGSPFRGNHLEQHTRHMSVEPGSNQGPRSPRLGAVYSQGNQHTSIKAEQHTSSPTSTTSVVPEPAKIIVSNVPVAGVEAYEFHTPLDNLMKAVQANGTDTLEKKSETKHCDEETEEAKPMLQQLLSPPRQEQVSRPRRGQATTSKQFQCGIAGCNKRFAQKTHLDIHQRAHTGESPYVCNACGKGFTQPGNLKAHWRRHTGEKPFKCTLCDKRFPQKGNLQAHMRSHDKTRPFVCMLDNCNKRFSVRGNLKSHQNKFHEESIKRLTARFETISNWESASSEDKEMFQYLATLYKNSNKGIKGRGKRRNVALLSPALTQQPSPPLSPESPQQHGLLNAPRSMLQHPHNHLHPFHGISQPSAYSMSRPPTLMTSSIRRFHPGGYGMYDADDASVSSSNPVTPSPHMYSDDGRELAFGDRMC</sequence>
<dbReference type="InterPro" id="IPR013087">
    <property type="entry name" value="Znf_C2H2_type"/>
</dbReference>
<evidence type="ECO:0000259" key="7">
    <source>
        <dbReference type="PROSITE" id="PS50157"/>
    </source>
</evidence>
<dbReference type="EMBL" id="MU865346">
    <property type="protein sequence ID" value="KAK4226490.1"/>
    <property type="molecule type" value="Genomic_DNA"/>
</dbReference>
<evidence type="ECO:0000256" key="6">
    <source>
        <dbReference type="SAM" id="MobiDB-lite"/>
    </source>
</evidence>
<keyword evidence="1" id="KW-0479">Metal-binding</keyword>
<dbReference type="PANTHER" id="PTHR23235">
    <property type="entry name" value="KRUEPPEL-LIKE TRANSCRIPTION FACTOR"/>
    <property type="match status" value="1"/>
</dbReference>
<protein>
    <recommendedName>
        <fullName evidence="7">C2H2-type domain-containing protein</fullName>
    </recommendedName>
</protein>
<dbReference type="FunFam" id="3.30.160.60:FF:000260">
    <property type="entry name" value="Spalt-like transcription factor 1"/>
    <property type="match status" value="1"/>
</dbReference>
<evidence type="ECO:0000256" key="5">
    <source>
        <dbReference type="PROSITE-ProRule" id="PRU00042"/>
    </source>
</evidence>
<dbReference type="GO" id="GO:0000981">
    <property type="term" value="F:DNA-binding transcription factor activity, RNA polymerase II-specific"/>
    <property type="evidence" value="ECO:0007669"/>
    <property type="project" value="UniProtKB-ARBA"/>
</dbReference>
<reference evidence="8" key="2">
    <citation type="submission" date="2023-05" db="EMBL/GenBank/DDBJ databases">
        <authorList>
            <consortium name="Lawrence Berkeley National Laboratory"/>
            <person name="Steindorff A."/>
            <person name="Hensen N."/>
            <person name="Bonometti L."/>
            <person name="Westerberg I."/>
            <person name="Brannstrom I.O."/>
            <person name="Guillou S."/>
            <person name="Cros-Aarteil S."/>
            <person name="Calhoun S."/>
            <person name="Haridas S."/>
            <person name="Kuo A."/>
            <person name="Mondo S."/>
            <person name="Pangilinan J."/>
            <person name="Riley R."/>
            <person name="Labutti K."/>
            <person name="Andreopoulos B."/>
            <person name="Lipzen A."/>
            <person name="Chen C."/>
            <person name="Yanf M."/>
            <person name="Daum C."/>
            <person name="Ng V."/>
            <person name="Clum A."/>
            <person name="Ohm R."/>
            <person name="Martin F."/>
            <person name="Silar P."/>
            <person name="Natvig D."/>
            <person name="Lalanne C."/>
            <person name="Gautier V."/>
            <person name="Ament-Velasquez S.L."/>
            <person name="Kruys A."/>
            <person name="Hutchinson M.I."/>
            <person name="Powell A.J."/>
            <person name="Barry K."/>
            <person name="Miller A.N."/>
            <person name="Grigoriev I.V."/>
            <person name="Debuchy R."/>
            <person name="Gladieux P."/>
            <person name="Thoren M.H."/>
            <person name="Johannesson H."/>
        </authorList>
    </citation>
    <scope>NUCLEOTIDE SEQUENCE</scope>
    <source>
        <strain evidence="8">CBS 990.96</strain>
    </source>
</reference>
<feature type="compositionally biased region" description="Basic and acidic residues" evidence="6">
    <location>
        <begin position="184"/>
        <end position="195"/>
    </location>
</feature>
<feature type="domain" description="C2H2-type" evidence="7">
    <location>
        <begin position="317"/>
        <end position="342"/>
    </location>
</feature>
<comment type="caution">
    <text evidence="8">The sequence shown here is derived from an EMBL/GenBank/DDBJ whole genome shotgun (WGS) entry which is preliminary data.</text>
</comment>
<dbReference type="AlphaFoldDB" id="A0AAN7H189"/>
<feature type="domain" description="C2H2-type" evidence="7">
    <location>
        <begin position="231"/>
        <end position="260"/>
    </location>
</feature>
<gene>
    <name evidence="8" type="ORF">QBC38DRAFT_226535</name>
</gene>
<evidence type="ECO:0000256" key="4">
    <source>
        <dbReference type="ARBA" id="ARBA00022833"/>
    </source>
</evidence>
<keyword evidence="4" id="KW-0862">Zinc</keyword>
<proteinExistence type="predicted"/>
<feature type="compositionally biased region" description="Polar residues" evidence="6">
    <location>
        <begin position="207"/>
        <end position="217"/>
    </location>
</feature>
<feature type="domain" description="C2H2-type" evidence="7">
    <location>
        <begin position="289"/>
        <end position="316"/>
    </location>
</feature>
<dbReference type="InterPro" id="IPR036236">
    <property type="entry name" value="Znf_C2H2_sf"/>
</dbReference>
<dbReference type="FunFam" id="3.30.160.60:FF:000303">
    <property type="entry name" value="Zinc finger protein 41"/>
    <property type="match status" value="1"/>
</dbReference>
<accession>A0AAN7H189</accession>
<keyword evidence="2" id="KW-0677">Repeat</keyword>
<dbReference type="Pfam" id="PF00096">
    <property type="entry name" value="zf-C2H2"/>
    <property type="match status" value="4"/>
</dbReference>
<evidence type="ECO:0000256" key="3">
    <source>
        <dbReference type="ARBA" id="ARBA00022771"/>
    </source>
</evidence>
<evidence type="ECO:0000256" key="2">
    <source>
        <dbReference type="ARBA" id="ARBA00022737"/>
    </source>
</evidence>
<dbReference type="SUPFAM" id="SSF57667">
    <property type="entry name" value="beta-beta-alpha zinc fingers"/>
    <property type="match status" value="2"/>
</dbReference>
<dbReference type="FunFam" id="3.30.160.60:FF:000125">
    <property type="entry name" value="Putative zinc finger protein 143"/>
    <property type="match status" value="1"/>
</dbReference>
<dbReference type="PROSITE" id="PS00028">
    <property type="entry name" value="ZINC_FINGER_C2H2_1"/>
    <property type="match status" value="4"/>
</dbReference>
<feature type="region of interest" description="Disordered" evidence="6">
    <location>
        <begin position="398"/>
        <end position="418"/>
    </location>
</feature>
<organism evidence="8 9">
    <name type="scientific">Podospora fimiseda</name>
    <dbReference type="NCBI Taxonomy" id="252190"/>
    <lineage>
        <taxon>Eukaryota</taxon>
        <taxon>Fungi</taxon>
        <taxon>Dikarya</taxon>
        <taxon>Ascomycota</taxon>
        <taxon>Pezizomycotina</taxon>
        <taxon>Sordariomycetes</taxon>
        <taxon>Sordariomycetidae</taxon>
        <taxon>Sordariales</taxon>
        <taxon>Podosporaceae</taxon>
        <taxon>Podospora</taxon>
    </lineage>
</organism>
<keyword evidence="3 5" id="KW-0863">Zinc-finger</keyword>
<keyword evidence="9" id="KW-1185">Reference proteome</keyword>
<evidence type="ECO:0000313" key="8">
    <source>
        <dbReference type="EMBL" id="KAK4226490.1"/>
    </source>
</evidence>
<evidence type="ECO:0000256" key="1">
    <source>
        <dbReference type="ARBA" id="ARBA00022723"/>
    </source>
</evidence>
<dbReference type="Gene3D" id="3.30.160.60">
    <property type="entry name" value="Classic Zinc Finger"/>
    <property type="match status" value="4"/>
</dbReference>
<dbReference type="GO" id="GO:0000978">
    <property type="term" value="F:RNA polymerase II cis-regulatory region sequence-specific DNA binding"/>
    <property type="evidence" value="ECO:0007669"/>
    <property type="project" value="TreeGrafter"/>
</dbReference>
<feature type="region of interest" description="Disordered" evidence="6">
    <location>
        <begin position="101"/>
        <end position="143"/>
    </location>
</feature>
<dbReference type="Proteomes" id="UP001301958">
    <property type="component" value="Unassembled WGS sequence"/>
</dbReference>